<dbReference type="GO" id="GO:0003676">
    <property type="term" value="F:nucleic acid binding"/>
    <property type="evidence" value="ECO:0007669"/>
    <property type="project" value="InterPro"/>
</dbReference>
<keyword evidence="6" id="KW-0696">RNA-directed RNA polymerase</keyword>
<dbReference type="InterPro" id="IPR027417">
    <property type="entry name" value="P-loop_NTPase"/>
</dbReference>
<dbReference type="InterPro" id="IPR001650">
    <property type="entry name" value="Helicase_C-like"/>
</dbReference>
<dbReference type="Gene3D" id="3.40.50.300">
    <property type="entry name" value="P-loop containing nucleotide triphosphate hydrolases"/>
    <property type="match status" value="2"/>
</dbReference>
<protein>
    <submittedName>
        <fullName evidence="6">RNA-dependent RNA polymerase</fullName>
    </submittedName>
</protein>
<dbReference type="GO" id="GO:0005524">
    <property type="term" value="F:ATP binding"/>
    <property type="evidence" value="ECO:0007669"/>
    <property type="project" value="UniProtKB-KW"/>
</dbReference>
<dbReference type="InterPro" id="IPR014001">
    <property type="entry name" value="Helicase_ATP-bd"/>
</dbReference>
<evidence type="ECO:0000313" key="6">
    <source>
        <dbReference type="EMBL" id="QXN75344.1"/>
    </source>
</evidence>
<dbReference type="Pfam" id="PF00270">
    <property type="entry name" value="DEAD"/>
    <property type="match status" value="1"/>
</dbReference>
<organism evidence="6">
    <name type="scientific">Grapevine-associated fusarivirus 1</name>
    <dbReference type="NCBI Taxonomy" id="2814409"/>
    <lineage>
        <taxon>Viruses</taxon>
        <taxon>Riboviria</taxon>
        <taxon>Orthornavirae</taxon>
        <taxon>Pisuviricota</taxon>
        <taxon>Duplopiviricetes</taxon>
        <taxon>Durnavirales</taxon>
        <taxon>Fusariviridae</taxon>
    </lineage>
</organism>
<dbReference type="GO" id="GO:0043657">
    <property type="term" value="C:host cell"/>
    <property type="evidence" value="ECO:0007669"/>
    <property type="project" value="UniProtKB-SubCell"/>
</dbReference>
<keyword evidence="6" id="KW-0548">Nucleotidyltransferase</keyword>
<sequence length="827" mass="91486">MGITLRAEASGKLTNIPFLSKNARVPTDHDNKVFLRAGLTGPKAPMFAIIHDKARLVGKLTAKVKSMDIKYRVTRMLSYLHLTAHHPDIHAQLYKIITTTKSFQPTLNAMKVRVPTYEEVIREWYDPDTIVTQDPDDVLDENETVGNIVVYGNVTTLDSIMSVCASIPDLVNPSLFNFGYMRSLQARLSHLCSWPMTLLSLQNSLVSQSELGVFVSKTCYDFLDPMLCVNPERDVNITTLLFRHWAFCAYLSLTGSRRSKGIVTSLSRKISSAAFILNGKVHMEGRNFDFRVVDLLVVCAINLIRAPAVLDWVSLVEVPNISSVVERFYNLFLFKFWSSLPPNYNDLNVFLRKYRTPSAEKGLVVSAPTGTGKSTALINHLSIVLGHKYNKIIVVEPRSAIVKSLVPYMVSTFALDCSGATSGLVLDSKAKVWYVTAQELLLHASWLDPDNIIVIDEAHVDEPAYKVAIAEISTSGVDHMFVTATPTLAMSETSMVVSLNTANVWKKTIRNFKFVEPESVGAFRNHYFREALSTVDSIPSSSKALVFFNTIRECTRFASSCSKTVQVLSSNTKSTGLIVDAQVIASTSVADVGLTLPNVDLVITSDIGIDVGNTLKGVSIRNTRLDSNAITQRCGRTGRTNHGCAHVLSYPCVPVFTPHAEVVAEEELLSLISSGIPIKLIAKHNLPILRKLMGIENAEDTVKDAALNEALTQLDLYRDNLDPLLKRRMELMELETSDHLSALPVDAARLGLLRLSTNDDVNSLISSLFKVAVSLGHRSVASGKRLKRLETVIRKHSAALLGNIRSRMPFPDPDLGEWGMQIEEDIW</sequence>
<reference evidence="6" key="1">
    <citation type="submission" date="2021-02" db="EMBL/GenBank/DDBJ databases">
        <title>The hidden world within plants: metatranscriptomics unveil the complexity of wood microbiomes in grapevine.</title>
        <authorList>
            <person name="Nerva L."/>
            <person name="Garcia J.F."/>
            <person name="Favaretto F."/>
            <person name="Giudice G."/>
            <person name="Moffa L."/>
            <person name="Dario C."/>
            <person name="Riccardo V."/>
            <person name="Gambino G."/>
            <person name="Chitarra W."/>
        </authorList>
    </citation>
    <scope>NUCLEOTIDE SEQUENCE</scope>
</reference>
<keyword evidence="6" id="KW-0808">Transferase</keyword>
<name>A0A8F5MJZ7_9VIRU</name>
<evidence type="ECO:0000256" key="1">
    <source>
        <dbReference type="ARBA" id="ARBA00004328"/>
    </source>
</evidence>
<dbReference type="SUPFAM" id="SSF52540">
    <property type="entry name" value="P-loop containing nucleoside triphosphate hydrolases"/>
    <property type="match status" value="1"/>
</dbReference>
<evidence type="ECO:0000256" key="3">
    <source>
        <dbReference type="ARBA" id="ARBA00022741"/>
    </source>
</evidence>
<evidence type="ECO:0000259" key="5">
    <source>
        <dbReference type="SMART" id="SM00487"/>
    </source>
</evidence>
<feature type="domain" description="Helicase ATP-binding" evidence="5">
    <location>
        <begin position="347"/>
        <end position="509"/>
    </location>
</feature>
<dbReference type="GO" id="GO:0003968">
    <property type="term" value="F:RNA-directed RNA polymerase activity"/>
    <property type="evidence" value="ECO:0007669"/>
    <property type="project" value="UniProtKB-KW"/>
</dbReference>
<evidence type="ECO:0000256" key="2">
    <source>
        <dbReference type="ARBA" id="ARBA00004340"/>
    </source>
</evidence>
<dbReference type="InterPro" id="IPR011545">
    <property type="entry name" value="DEAD/DEAH_box_helicase_dom"/>
</dbReference>
<dbReference type="EMBL" id="MW648444">
    <property type="protein sequence ID" value="QXN75344.1"/>
    <property type="molecule type" value="Genomic_RNA"/>
</dbReference>
<keyword evidence="4" id="KW-0067">ATP-binding</keyword>
<evidence type="ECO:0000256" key="4">
    <source>
        <dbReference type="ARBA" id="ARBA00022840"/>
    </source>
</evidence>
<accession>A0A8F5MJZ7</accession>
<comment type="subcellular location">
    <subcellularLocation>
        <location evidence="2">Host cell</location>
    </subcellularLocation>
    <subcellularLocation>
        <location evidence="1">Virion</location>
    </subcellularLocation>
</comment>
<proteinExistence type="predicted"/>
<keyword evidence="3" id="KW-0547">Nucleotide-binding</keyword>
<dbReference type="Pfam" id="PF00271">
    <property type="entry name" value="Helicase_C"/>
    <property type="match status" value="1"/>
</dbReference>
<dbReference type="SMART" id="SM00487">
    <property type="entry name" value="DEXDc"/>
    <property type="match status" value="1"/>
</dbReference>